<dbReference type="GeneTree" id="ENSGT00390000012691"/>
<organism evidence="7 8">
    <name type="scientific">Loxodonta africana</name>
    <name type="common">African elephant</name>
    <dbReference type="NCBI Taxonomy" id="9785"/>
    <lineage>
        <taxon>Eukaryota</taxon>
        <taxon>Metazoa</taxon>
        <taxon>Chordata</taxon>
        <taxon>Craniata</taxon>
        <taxon>Vertebrata</taxon>
        <taxon>Euteleostomi</taxon>
        <taxon>Mammalia</taxon>
        <taxon>Eutheria</taxon>
        <taxon>Afrotheria</taxon>
        <taxon>Proboscidea</taxon>
        <taxon>Elephantidae</taxon>
        <taxon>Loxodonta</taxon>
    </lineage>
</organism>
<keyword evidence="2" id="KW-0689">Ribosomal protein</keyword>
<dbReference type="AlphaFoldDB" id="G3U5D7"/>
<evidence type="ECO:0000313" key="7">
    <source>
        <dbReference type="Ensembl" id="ENSLAFP00000023045.1"/>
    </source>
</evidence>
<dbReference type="PANTHER" id="PTHR10871">
    <property type="entry name" value="30S RIBOSOMAL PROTEIN S13/40S RIBOSOMAL PROTEIN S18"/>
    <property type="match status" value="1"/>
</dbReference>
<reference evidence="7" key="3">
    <citation type="submission" date="2025-09" db="UniProtKB">
        <authorList>
            <consortium name="Ensembl"/>
        </authorList>
    </citation>
    <scope>IDENTIFICATION</scope>
    <source>
        <strain evidence="7">Isolate ISIS603380</strain>
    </source>
</reference>
<proteinExistence type="inferred from homology"/>
<evidence type="ECO:0000256" key="1">
    <source>
        <dbReference type="ARBA" id="ARBA00008080"/>
    </source>
</evidence>
<dbReference type="eggNOG" id="KOG3311">
    <property type="taxonomic scope" value="Eukaryota"/>
</dbReference>
<dbReference type="GO" id="GO:0003735">
    <property type="term" value="F:structural constituent of ribosome"/>
    <property type="evidence" value="ECO:0007669"/>
    <property type="project" value="InterPro"/>
</dbReference>
<dbReference type="InterPro" id="IPR001892">
    <property type="entry name" value="Ribosomal_uS13"/>
</dbReference>
<dbReference type="Ensembl" id="ENSLAFT00000030354.1">
    <property type="protein sequence ID" value="ENSLAFP00000023045.1"/>
    <property type="gene ID" value="ENSLAFG00000026586.1"/>
</dbReference>
<keyword evidence="3" id="KW-0687">Ribonucleoprotein</keyword>
<dbReference type="PROSITE" id="PS50159">
    <property type="entry name" value="RIBOSOMAL_S13_2"/>
    <property type="match status" value="1"/>
</dbReference>
<dbReference type="OMA" id="VITIMIP"/>
<name>G3U5D7_LOXAF</name>
<reference evidence="7" key="2">
    <citation type="submission" date="2025-08" db="UniProtKB">
        <authorList>
            <consortium name="Ensembl"/>
        </authorList>
    </citation>
    <scope>IDENTIFICATION</scope>
    <source>
        <strain evidence="7">Isolate ISIS603380</strain>
    </source>
</reference>
<evidence type="ECO:0000256" key="2">
    <source>
        <dbReference type="ARBA" id="ARBA00022980"/>
    </source>
</evidence>
<dbReference type="GO" id="GO:0003723">
    <property type="term" value="F:RNA binding"/>
    <property type="evidence" value="ECO:0007669"/>
    <property type="project" value="InterPro"/>
</dbReference>
<dbReference type="STRING" id="9785.ENSLAFP00000023045"/>
<evidence type="ECO:0000256" key="3">
    <source>
        <dbReference type="ARBA" id="ARBA00023274"/>
    </source>
</evidence>
<evidence type="ECO:0000256" key="5">
    <source>
        <dbReference type="ARBA" id="ARBA00035166"/>
    </source>
</evidence>
<keyword evidence="8" id="KW-1185">Reference proteome</keyword>
<protein>
    <recommendedName>
        <fullName evidence="5">Small ribosomal subunit protein uS13</fullName>
    </recommendedName>
    <alternativeName>
        <fullName evidence="6">40S ribosomal protein S18</fullName>
    </alternativeName>
</protein>
<dbReference type="Pfam" id="PF00416">
    <property type="entry name" value="Ribosomal_S13"/>
    <property type="match status" value="1"/>
</dbReference>
<dbReference type="Proteomes" id="UP000007646">
    <property type="component" value="Unassembled WGS sequence"/>
</dbReference>
<dbReference type="PANTHER" id="PTHR10871:SF3">
    <property type="entry name" value="SMALL RIBOSOMAL SUBUNIT PROTEIN US13"/>
    <property type="match status" value="1"/>
</dbReference>
<dbReference type="InterPro" id="IPR010979">
    <property type="entry name" value="Ribosomal_uS13-like_H2TH"/>
</dbReference>
<evidence type="ECO:0000313" key="8">
    <source>
        <dbReference type="Proteomes" id="UP000007646"/>
    </source>
</evidence>
<evidence type="ECO:0000256" key="6">
    <source>
        <dbReference type="ARBA" id="ARBA00035468"/>
    </source>
</evidence>
<dbReference type="GO" id="GO:0005829">
    <property type="term" value="C:cytosol"/>
    <property type="evidence" value="ECO:0007669"/>
    <property type="project" value="TreeGrafter"/>
</dbReference>
<dbReference type="InParanoid" id="G3U5D7"/>
<dbReference type="Gene3D" id="1.10.8.50">
    <property type="match status" value="1"/>
</dbReference>
<dbReference type="GO" id="GO:0015935">
    <property type="term" value="C:small ribosomal subunit"/>
    <property type="evidence" value="ECO:0007669"/>
    <property type="project" value="TreeGrafter"/>
</dbReference>
<comment type="similarity">
    <text evidence="1">Belongs to the universal ribosomal protein uS13 family.</text>
</comment>
<evidence type="ECO:0000256" key="4">
    <source>
        <dbReference type="ARBA" id="ARBA00035021"/>
    </source>
</evidence>
<dbReference type="HOGENOM" id="CLU_103849_0_2_1"/>
<sequence length="103" mass="11933">MSLMIPETFKHILQVLNTNIDEWQKIVFAITVAKGVREKYAHMVLRREDINLTKRAGELIEDDVEHVITIMIPDKQLNRQKDVKDGKQVIANGLDNKLHKAME</sequence>
<accession>G3U5D7</accession>
<dbReference type="GO" id="GO:0006412">
    <property type="term" value="P:translation"/>
    <property type="evidence" value="ECO:0007669"/>
    <property type="project" value="InterPro"/>
</dbReference>
<dbReference type="SUPFAM" id="SSF46946">
    <property type="entry name" value="S13-like H2TH domain"/>
    <property type="match status" value="1"/>
</dbReference>
<comment type="subunit">
    <text evidence="4">Component of the small ribosomal subunit.</text>
</comment>
<reference evidence="7 8" key="1">
    <citation type="submission" date="2009-06" db="EMBL/GenBank/DDBJ databases">
        <title>The Genome Sequence of Loxodonta africana (African elephant).</title>
        <authorList>
            <person name="Di Palma F."/>
            <person name="Heiman D."/>
            <person name="Young S."/>
            <person name="Johnson J."/>
            <person name="Lander E.S."/>
            <person name="Lindblad-Toh K."/>
        </authorList>
    </citation>
    <scope>NUCLEOTIDE SEQUENCE [LARGE SCALE GENOMIC DNA]</scope>
    <source>
        <strain evidence="7 8">Isolate ISIS603380</strain>
    </source>
</reference>